<dbReference type="Pfam" id="PF26163">
    <property type="entry name" value="mS26"/>
    <property type="match status" value="1"/>
</dbReference>
<accession>A0A1E3QFM5</accession>
<keyword evidence="1" id="KW-0175">Coiled coil</keyword>
<dbReference type="OrthoDB" id="5223508at2759"/>
<organism evidence="2 3">
    <name type="scientific">Lipomyces starkeyi NRRL Y-11557</name>
    <dbReference type="NCBI Taxonomy" id="675824"/>
    <lineage>
        <taxon>Eukaryota</taxon>
        <taxon>Fungi</taxon>
        <taxon>Dikarya</taxon>
        <taxon>Ascomycota</taxon>
        <taxon>Saccharomycotina</taxon>
        <taxon>Lipomycetes</taxon>
        <taxon>Lipomycetales</taxon>
        <taxon>Lipomycetaceae</taxon>
        <taxon>Lipomyces</taxon>
    </lineage>
</organism>
<evidence type="ECO:0000256" key="1">
    <source>
        <dbReference type="SAM" id="Coils"/>
    </source>
</evidence>
<dbReference type="EMBL" id="KV454290">
    <property type="protein sequence ID" value="ODQ75892.1"/>
    <property type="molecule type" value="Genomic_DNA"/>
</dbReference>
<gene>
    <name evidence="2" type="ORF">LIPSTDRAFT_221550</name>
</gene>
<feature type="coiled-coil region" evidence="1">
    <location>
        <begin position="90"/>
        <end position="124"/>
    </location>
</feature>
<dbReference type="InterPro" id="IPR058940">
    <property type="entry name" value="mS26_fungi"/>
</dbReference>
<dbReference type="AlphaFoldDB" id="A0A1E3QFM5"/>
<dbReference type="CDD" id="cd23703">
    <property type="entry name" value="mS26_PET12"/>
    <property type="match status" value="1"/>
</dbReference>
<name>A0A1E3QFM5_LIPST</name>
<protein>
    <submittedName>
        <fullName evidence="2">Uncharacterized protein</fullName>
    </submittedName>
</protein>
<dbReference type="Proteomes" id="UP000094385">
    <property type="component" value="Unassembled WGS sequence"/>
</dbReference>
<keyword evidence="3" id="KW-1185">Reference proteome</keyword>
<proteinExistence type="predicted"/>
<reference evidence="2 3" key="1">
    <citation type="journal article" date="2016" name="Proc. Natl. Acad. Sci. U.S.A.">
        <title>Comparative genomics of biotechnologically important yeasts.</title>
        <authorList>
            <person name="Riley R."/>
            <person name="Haridas S."/>
            <person name="Wolfe K.H."/>
            <person name="Lopes M.R."/>
            <person name="Hittinger C.T."/>
            <person name="Goeker M."/>
            <person name="Salamov A.A."/>
            <person name="Wisecaver J.H."/>
            <person name="Long T.M."/>
            <person name="Calvey C.H."/>
            <person name="Aerts A.L."/>
            <person name="Barry K.W."/>
            <person name="Choi C."/>
            <person name="Clum A."/>
            <person name="Coughlan A.Y."/>
            <person name="Deshpande S."/>
            <person name="Douglass A.P."/>
            <person name="Hanson S.J."/>
            <person name="Klenk H.-P."/>
            <person name="LaButti K.M."/>
            <person name="Lapidus A."/>
            <person name="Lindquist E.A."/>
            <person name="Lipzen A.M."/>
            <person name="Meier-Kolthoff J.P."/>
            <person name="Ohm R.A."/>
            <person name="Otillar R.P."/>
            <person name="Pangilinan J.L."/>
            <person name="Peng Y."/>
            <person name="Rokas A."/>
            <person name="Rosa C.A."/>
            <person name="Scheuner C."/>
            <person name="Sibirny A.A."/>
            <person name="Slot J.C."/>
            <person name="Stielow J.B."/>
            <person name="Sun H."/>
            <person name="Kurtzman C.P."/>
            <person name="Blackwell M."/>
            <person name="Grigoriev I.V."/>
            <person name="Jeffries T.W."/>
        </authorList>
    </citation>
    <scope>NUCLEOTIDE SEQUENCE [LARGE SCALE GENOMIC DNA]</scope>
    <source>
        <strain evidence="2 3">NRRL Y-11557</strain>
    </source>
</reference>
<evidence type="ECO:0000313" key="3">
    <source>
        <dbReference type="Proteomes" id="UP000094385"/>
    </source>
</evidence>
<sequence>MPGGQRLSGILPRPRQILEFPPLQQKRVDQGYAEGILHPPGSARDPIIKPFPHLKSLVHKSSPLPRRNGVKNYKDEVSKLRREYYRQAVAAAYDRYLLNLKKQAAAAEEEKKRLEKQKKGLNQRLEDRIFTLPTVESFLQTYHPPTANPEVKKAEKLLRQNAQMHRLSQEIKRRARQLIDLHQNAETFIVSIEELNKRIDEEFADNKEFPLVDYSYRALSALVNDRTRPGYGLDEREGIYSTVVRELVGTSFRGRPGFAEVEKALMTEIELDAEKTNAE</sequence>
<evidence type="ECO:0000313" key="2">
    <source>
        <dbReference type="EMBL" id="ODQ75892.1"/>
    </source>
</evidence>